<evidence type="ECO:0000256" key="1">
    <source>
        <dbReference type="SAM" id="Phobius"/>
    </source>
</evidence>
<feature type="transmembrane region" description="Helical" evidence="1">
    <location>
        <begin position="142"/>
        <end position="168"/>
    </location>
</feature>
<feature type="transmembrane region" description="Helical" evidence="1">
    <location>
        <begin position="106"/>
        <end position="130"/>
    </location>
</feature>
<dbReference type="EMBL" id="BAAAWD010000020">
    <property type="protein sequence ID" value="GAA3033665.1"/>
    <property type="molecule type" value="Genomic_DNA"/>
</dbReference>
<evidence type="ECO:0000313" key="2">
    <source>
        <dbReference type="EMBL" id="GAA3033665.1"/>
    </source>
</evidence>
<gene>
    <name evidence="2" type="ORF">GCM10017559_71340</name>
</gene>
<organism evidence="2 3">
    <name type="scientific">Streptosporangium longisporum</name>
    <dbReference type="NCBI Taxonomy" id="46187"/>
    <lineage>
        <taxon>Bacteria</taxon>
        <taxon>Bacillati</taxon>
        <taxon>Actinomycetota</taxon>
        <taxon>Actinomycetes</taxon>
        <taxon>Streptosporangiales</taxon>
        <taxon>Streptosporangiaceae</taxon>
        <taxon>Streptosporangium</taxon>
    </lineage>
</organism>
<sequence>MPRKEPAPPWRTPATLSATAGGLAMAVTGAMQAVRPFDDDPRVLGEEHVILGLFAASLVLLVPALFALARHGTGAAVAGAAAVSAGHLLLAFGATASNLRGEDPPWFGHVAAPANLAMLAGAVVTAVSLWRAGRVPRPIAAALPAMWLCEIVLAQVGGGMIAGVYWLLVCRLPAPGAPEEVVVPEYGHR</sequence>
<dbReference type="RefSeq" id="WP_344904569.1">
    <property type="nucleotide sequence ID" value="NZ_BAAAWD010000020.1"/>
</dbReference>
<feature type="transmembrane region" description="Helical" evidence="1">
    <location>
        <begin position="75"/>
        <end position="94"/>
    </location>
</feature>
<feature type="transmembrane region" description="Helical" evidence="1">
    <location>
        <begin position="48"/>
        <end position="68"/>
    </location>
</feature>
<keyword evidence="1" id="KW-1133">Transmembrane helix</keyword>
<protein>
    <recommendedName>
        <fullName evidence="4">DUF2231 domain-containing protein</fullName>
    </recommendedName>
</protein>
<keyword evidence="3" id="KW-1185">Reference proteome</keyword>
<accession>A0ABP6L8W8</accession>
<reference evidence="3" key="1">
    <citation type="journal article" date="2019" name="Int. J. Syst. Evol. Microbiol.">
        <title>The Global Catalogue of Microorganisms (GCM) 10K type strain sequencing project: providing services to taxonomists for standard genome sequencing and annotation.</title>
        <authorList>
            <consortium name="The Broad Institute Genomics Platform"/>
            <consortium name="The Broad Institute Genome Sequencing Center for Infectious Disease"/>
            <person name="Wu L."/>
            <person name="Ma J."/>
        </authorList>
    </citation>
    <scope>NUCLEOTIDE SEQUENCE [LARGE SCALE GENOMIC DNA]</scope>
    <source>
        <strain evidence="3">JCM 3106</strain>
    </source>
</reference>
<keyword evidence="1" id="KW-0812">Transmembrane</keyword>
<proteinExistence type="predicted"/>
<evidence type="ECO:0000313" key="3">
    <source>
        <dbReference type="Proteomes" id="UP001499930"/>
    </source>
</evidence>
<evidence type="ECO:0008006" key="4">
    <source>
        <dbReference type="Google" id="ProtNLM"/>
    </source>
</evidence>
<dbReference type="Proteomes" id="UP001499930">
    <property type="component" value="Unassembled WGS sequence"/>
</dbReference>
<name>A0ABP6L8W8_9ACTN</name>
<keyword evidence="1" id="KW-0472">Membrane</keyword>
<comment type="caution">
    <text evidence="2">The sequence shown here is derived from an EMBL/GenBank/DDBJ whole genome shotgun (WGS) entry which is preliminary data.</text>
</comment>